<evidence type="ECO:0000256" key="4">
    <source>
        <dbReference type="ARBA" id="ARBA00022840"/>
    </source>
</evidence>
<sequence length="375" mass="40873">MQGTATATNPTSIHRAAAGGLAFRGVSKHYGIVRAVDGVDLEVARGEFLTLLGPSGSGKTTMLMMIAGFTTPSAGEILLDGKAITHLPPEKRNFGMVFQGYALFPHLSVFDNVAFPLKVRRRPAEDIKREVGRALELVQLTPLADRMPRQLSGGQQQRVALARSLVFTPDVLLLDEPLGALDRKLRTEVQIELKQLHERIRTTFVYVTHDQEEALSMSDRIAIVRDGRFVQIGRPADLYERPATRFVAGFLGESNFIKGRVSGAAEGGFAYAVNGETFRQKAASIPAAGGEVLLAMRPEKIAIAADAPSTAINRAQGRVTSWNYFGSDFHFTVATASLGQLAVRCPAWRMKLEPKNEMQVWLGWDADAAVVVTDD</sequence>
<keyword evidence="3 7" id="KW-0547">Nucleotide-binding</keyword>
<dbReference type="Gene3D" id="3.40.50.300">
    <property type="entry name" value="P-loop containing nucleotide triphosphate hydrolases"/>
    <property type="match status" value="1"/>
</dbReference>
<evidence type="ECO:0000256" key="7">
    <source>
        <dbReference type="RuleBase" id="RU364083"/>
    </source>
</evidence>
<keyword evidence="4 7" id="KW-0067">ATP-binding</keyword>
<dbReference type="SMART" id="SM00382">
    <property type="entry name" value="AAA"/>
    <property type="match status" value="1"/>
</dbReference>
<dbReference type="Pfam" id="PF08402">
    <property type="entry name" value="TOBE_2"/>
    <property type="match status" value="1"/>
</dbReference>
<dbReference type="KEGG" id="htq:FRZ44_14490"/>
<proteinExistence type="inferred from homology"/>
<evidence type="ECO:0000313" key="9">
    <source>
        <dbReference type="EMBL" id="QEX16157.1"/>
    </source>
</evidence>
<dbReference type="SUPFAM" id="SSF52540">
    <property type="entry name" value="P-loop containing nucleoside triphosphate hydrolases"/>
    <property type="match status" value="1"/>
</dbReference>
<evidence type="ECO:0000256" key="5">
    <source>
        <dbReference type="ARBA" id="ARBA00022967"/>
    </source>
</evidence>
<evidence type="ECO:0000256" key="6">
    <source>
        <dbReference type="ARBA" id="ARBA00023136"/>
    </source>
</evidence>
<organism evidence="9 10">
    <name type="scientific">Hypericibacter terrae</name>
    <dbReference type="NCBI Taxonomy" id="2602015"/>
    <lineage>
        <taxon>Bacteria</taxon>
        <taxon>Pseudomonadati</taxon>
        <taxon>Pseudomonadota</taxon>
        <taxon>Alphaproteobacteria</taxon>
        <taxon>Rhodospirillales</taxon>
        <taxon>Dongiaceae</taxon>
        <taxon>Hypericibacter</taxon>
    </lineage>
</organism>
<evidence type="ECO:0000256" key="1">
    <source>
        <dbReference type="ARBA" id="ARBA00022448"/>
    </source>
</evidence>
<dbReference type="InterPro" id="IPR027417">
    <property type="entry name" value="P-loop_NTPase"/>
</dbReference>
<dbReference type="GO" id="GO:0015417">
    <property type="term" value="F:ABC-type polyamine transporter activity"/>
    <property type="evidence" value="ECO:0007669"/>
    <property type="project" value="UniProtKB-EC"/>
</dbReference>
<evidence type="ECO:0000256" key="2">
    <source>
        <dbReference type="ARBA" id="ARBA00022475"/>
    </source>
</evidence>
<dbReference type="RefSeq" id="WP_225308584.1">
    <property type="nucleotide sequence ID" value="NZ_CP042906.1"/>
</dbReference>
<dbReference type="SUPFAM" id="SSF50331">
    <property type="entry name" value="MOP-like"/>
    <property type="match status" value="1"/>
</dbReference>
<evidence type="ECO:0000313" key="10">
    <source>
        <dbReference type="Proteomes" id="UP000326202"/>
    </source>
</evidence>
<dbReference type="NCBIfam" id="TIGR01187">
    <property type="entry name" value="potA"/>
    <property type="match status" value="1"/>
</dbReference>
<dbReference type="InterPro" id="IPR050093">
    <property type="entry name" value="ABC_SmlMolc_Importer"/>
</dbReference>
<comment type="similarity">
    <text evidence="7">Belongs to the ABC transporter superfamily. Spermidine/putrescine importer (TC 3.A.1.11.1) family.</text>
</comment>
<dbReference type="EC" id="7.6.2.11" evidence="7"/>
<dbReference type="PROSITE" id="PS00211">
    <property type="entry name" value="ABC_TRANSPORTER_1"/>
    <property type="match status" value="1"/>
</dbReference>
<dbReference type="AlphaFoldDB" id="A0A5J6MGD4"/>
<dbReference type="PANTHER" id="PTHR42781">
    <property type="entry name" value="SPERMIDINE/PUTRESCINE IMPORT ATP-BINDING PROTEIN POTA"/>
    <property type="match status" value="1"/>
</dbReference>
<reference evidence="9 10" key="1">
    <citation type="submission" date="2019-08" db="EMBL/GenBank/DDBJ databases">
        <title>Hyperibacter terrae gen. nov., sp. nov. and Hyperibacter viscosus sp. nov., two new members in the family Rhodospirillaceae isolated from the rhizosphere of Hypericum perforatum.</title>
        <authorList>
            <person name="Noviana Z."/>
        </authorList>
    </citation>
    <scope>NUCLEOTIDE SEQUENCE [LARGE SCALE GENOMIC DNA]</scope>
    <source>
        <strain evidence="9 10">R5913</strain>
    </source>
</reference>
<evidence type="ECO:0000256" key="3">
    <source>
        <dbReference type="ARBA" id="ARBA00022741"/>
    </source>
</evidence>
<keyword evidence="5 7" id="KW-1278">Translocase</keyword>
<keyword evidence="2 7" id="KW-1003">Cell membrane</keyword>
<dbReference type="Proteomes" id="UP000326202">
    <property type="component" value="Chromosome"/>
</dbReference>
<name>A0A5J6MGD4_9PROT</name>
<comment type="catalytic activity">
    <reaction evidence="7">
        <text>ATP + H2O + polyamine-[polyamine-binding protein]Side 1 = ADP + phosphate + polyamineSide 2 + [polyamine-binding protein]Side 1.</text>
        <dbReference type="EC" id="7.6.2.11"/>
    </reaction>
</comment>
<dbReference type="GO" id="GO:0043190">
    <property type="term" value="C:ATP-binding cassette (ABC) transporter complex"/>
    <property type="evidence" value="ECO:0007669"/>
    <property type="project" value="InterPro"/>
</dbReference>
<dbReference type="InterPro" id="IPR008995">
    <property type="entry name" value="Mo/tungstate-bd_C_term_dom"/>
</dbReference>
<dbReference type="GO" id="GO:0005524">
    <property type="term" value="F:ATP binding"/>
    <property type="evidence" value="ECO:0007669"/>
    <property type="project" value="UniProtKB-KW"/>
</dbReference>
<evidence type="ECO:0000259" key="8">
    <source>
        <dbReference type="PROSITE" id="PS50893"/>
    </source>
</evidence>
<dbReference type="PROSITE" id="PS50893">
    <property type="entry name" value="ABC_TRANSPORTER_2"/>
    <property type="match status" value="1"/>
</dbReference>
<dbReference type="FunFam" id="3.40.50.300:FF:000133">
    <property type="entry name" value="Spermidine/putrescine import ATP-binding protein PotA"/>
    <property type="match status" value="1"/>
</dbReference>
<dbReference type="GO" id="GO:0016887">
    <property type="term" value="F:ATP hydrolysis activity"/>
    <property type="evidence" value="ECO:0007669"/>
    <property type="project" value="InterPro"/>
</dbReference>
<dbReference type="InterPro" id="IPR003593">
    <property type="entry name" value="AAA+_ATPase"/>
</dbReference>
<dbReference type="Pfam" id="PF00005">
    <property type="entry name" value="ABC_tran"/>
    <property type="match status" value="1"/>
</dbReference>
<keyword evidence="1 7" id="KW-0813">Transport</keyword>
<keyword evidence="10" id="KW-1185">Reference proteome</keyword>
<dbReference type="InterPro" id="IPR013611">
    <property type="entry name" value="Transp-assoc_OB_typ2"/>
</dbReference>
<feature type="domain" description="ABC transporter" evidence="8">
    <location>
        <begin position="21"/>
        <end position="251"/>
    </location>
</feature>
<accession>A0A5J6MGD4</accession>
<gene>
    <name evidence="7" type="primary">potA</name>
    <name evidence="9" type="ORF">FRZ44_14490</name>
</gene>
<dbReference type="GO" id="GO:0015847">
    <property type="term" value="P:putrescine transport"/>
    <property type="evidence" value="ECO:0007669"/>
    <property type="project" value="UniProtKB-ARBA"/>
</dbReference>
<protein>
    <recommendedName>
        <fullName evidence="7">Spermidine/putrescine import ATP-binding protein PotA</fullName>
        <ecNumber evidence="7">7.6.2.11</ecNumber>
    </recommendedName>
</protein>
<keyword evidence="6 7" id="KW-0472">Membrane</keyword>
<comment type="function">
    <text evidence="7">Part of the ABC transporter complex PotABCD involved in spermidine/putrescine import. Responsible for energy coupling to the transport system.</text>
</comment>
<dbReference type="Gene3D" id="2.40.50.100">
    <property type="match status" value="1"/>
</dbReference>
<dbReference type="InterPro" id="IPR003439">
    <property type="entry name" value="ABC_transporter-like_ATP-bd"/>
</dbReference>
<dbReference type="PANTHER" id="PTHR42781:SF4">
    <property type="entry name" value="SPERMIDINE_PUTRESCINE IMPORT ATP-BINDING PROTEIN POTA"/>
    <property type="match status" value="1"/>
</dbReference>
<dbReference type="EMBL" id="CP042906">
    <property type="protein sequence ID" value="QEX16157.1"/>
    <property type="molecule type" value="Genomic_DNA"/>
</dbReference>
<comment type="subunit">
    <text evidence="7">The complex is composed of two ATP-binding proteins (PotA), two transmembrane proteins (PotB and PotC) and a solute-binding protein (PotD).</text>
</comment>
<dbReference type="InterPro" id="IPR017871">
    <property type="entry name" value="ABC_transporter-like_CS"/>
</dbReference>
<dbReference type="InterPro" id="IPR005893">
    <property type="entry name" value="PotA-like"/>
</dbReference>